<dbReference type="OrthoDB" id="5635174at2"/>
<dbReference type="InterPro" id="IPR056465">
    <property type="entry name" value="DotY"/>
</dbReference>
<comment type="caution">
    <text evidence="2">The sequence shown here is derived from an EMBL/GenBank/DDBJ whole genome shotgun (WGS) entry which is preliminary data.</text>
</comment>
<proteinExistence type="predicted"/>
<dbReference type="Pfam" id="PF23131">
    <property type="entry name" value="DotY"/>
    <property type="match status" value="1"/>
</dbReference>
<feature type="region of interest" description="Disordered" evidence="1">
    <location>
        <begin position="219"/>
        <end position="253"/>
    </location>
</feature>
<dbReference type="STRING" id="66969.Lwal_1473"/>
<evidence type="ECO:0000313" key="2">
    <source>
        <dbReference type="EMBL" id="KTD79401.1"/>
    </source>
</evidence>
<gene>
    <name evidence="2" type="ORF">Lwal_1473</name>
</gene>
<dbReference type="Proteomes" id="UP000054729">
    <property type="component" value="Unassembled WGS sequence"/>
</dbReference>
<protein>
    <submittedName>
        <fullName evidence="2">Substrate of the Dot/Icm secretion system</fullName>
    </submittedName>
</protein>
<dbReference type="PATRIC" id="fig|66969.6.peg.1611"/>
<dbReference type="RefSeq" id="WP_058480170.1">
    <property type="nucleotide sequence ID" value="NZ_CAAAIQ010000023.1"/>
</dbReference>
<evidence type="ECO:0000313" key="3">
    <source>
        <dbReference type="Proteomes" id="UP000054729"/>
    </source>
</evidence>
<accession>A0A0W1ADI8</accession>
<sequence>MRVKADQITNAMKMGETSVEAARYVRDQIVNHKDKEISGNASLIKVANEYLASVEFMHQVKDQKWALGTPRETDPVKNMIANKGASFAQNLKESLGDNDVKMSIAINEEGKISRAFTSNGKKMSDEDTASMDGMMQDWFAKNNYGFHNGQIVDLKSLQRNEIKPIDPDKLGELMAKINDEATGMKSFCQSSGVPVDFTLYEQRGEKLVAMETQERTIKSALKEQKSAAGPTEAQPTQEEAATVSSSQQSGGGR</sequence>
<dbReference type="EMBL" id="LNZB01000036">
    <property type="protein sequence ID" value="KTD79401.1"/>
    <property type="molecule type" value="Genomic_DNA"/>
</dbReference>
<organism evidence="2 3">
    <name type="scientific">Legionella waltersii</name>
    <dbReference type="NCBI Taxonomy" id="66969"/>
    <lineage>
        <taxon>Bacteria</taxon>
        <taxon>Pseudomonadati</taxon>
        <taxon>Pseudomonadota</taxon>
        <taxon>Gammaproteobacteria</taxon>
        <taxon>Legionellales</taxon>
        <taxon>Legionellaceae</taxon>
        <taxon>Legionella</taxon>
    </lineage>
</organism>
<evidence type="ECO:0000256" key="1">
    <source>
        <dbReference type="SAM" id="MobiDB-lite"/>
    </source>
</evidence>
<dbReference type="AlphaFoldDB" id="A0A0W1ADI8"/>
<name>A0A0W1ADI8_9GAMM</name>
<feature type="compositionally biased region" description="Polar residues" evidence="1">
    <location>
        <begin position="233"/>
        <end position="253"/>
    </location>
</feature>
<reference evidence="2 3" key="1">
    <citation type="submission" date="2015-11" db="EMBL/GenBank/DDBJ databases">
        <title>Genomic analysis of 38 Legionella species identifies large and diverse effector repertoires.</title>
        <authorList>
            <person name="Burstein D."/>
            <person name="Amaro F."/>
            <person name="Zusman T."/>
            <person name="Lifshitz Z."/>
            <person name="Cohen O."/>
            <person name="Gilbert J.A."/>
            <person name="Pupko T."/>
            <person name="Shuman H.A."/>
            <person name="Segal G."/>
        </authorList>
    </citation>
    <scope>NUCLEOTIDE SEQUENCE [LARGE SCALE GENOMIC DNA]</scope>
    <source>
        <strain evidence="2 3">ATCC 51914</strain>
    </source>
</reference>
<keyword evidence="3" id="KW-1185">Reference proteome</keyword>